<reference evidence="3" key="1">
    <citation type="submission" date="2023-04" db="EMBL/GenBank/DDBJ databases">
        <title>Phytophthora lilii NBRC 32176.</title>
        <authorList>
            <person name="Ichikawa N."/>
            <person name="Sato H."/>
            <person name="Tonouchi N."/>
        </authorList>
    </citation>
    <scope>NUCLEOTIDE SEQUENCE</scope>
    <source>
        <strain evidence="3">NBRC 32176</strain>
    </source>
</reference>
<feature type="region of interest" description="Disordered" evidence="1">
    <location>
        <begin position="1"/>
        <end position="50"/>
    </location>
</feature>
<evidence type="ECO:0000256" key="1">
    <source>
        <dbReference type="SAM" id="MobiDB-lite"/>
    </source>
</evidence>
<evidence type="ECO:0000256" key="2">
    <source>
        <dbReference type="SAM" id="Phobius"/>
    </source>
</evidence>
<keyword evidence="2" id="KW-0472">Membrane</keyword>
<dbReference type="AlphaFoldDB" id="A0A9W6TN25"/>
<dbReference type="EMBL" id="BSXW01000250">
    <property type="protein sequence ID" value="GMF16378.1"/>
    <property type="molecule type" value="Genomic_DNA"/>
</dbReference>
<protein>
    <submittedName>
        <fullName evidence="3">Unnamed protein product</fullName>
    </submittedName>
</protein>
<organism evidence="3 4">
    <name type="scientific">Phytophthora lilii</name>
    <dbReference type="NCBI Taxonomy" id="2077276"/>
    <lineage>
        <taxon>Eukaryota</taxon>
        <taxon>Sar</taxon>
        <taxon>Stramenopiles</taxon>
        <taxon>Oomycota</taxon>
        <taxon>Peronosporomycetes</taxon>
        <taxon>Peronosporales</taxon>
        <taxon>Peronosporaceae</taxon>
        <taxon>Phytophthora</taxon>
    </lineage>
</organism>
<evidence type="ECO:0000313" key="3">
    <source>
        <dbReference type="EMBL" id="GMF16378.1"/>
    </source>
</evidence>
<accession>A0A9W6TN25</accession>
<name>A0A9W6TN25_9STRA</name>
<evidence type="ECO:0000313" key="4">
    <source>
        <dbReference type="Proteomes" id="UP001165083"/>
    </source>
</evidence>
<proteinExistence type="predicted"/>
<keyword evidence="4" id="KW-1185">Reference proteome</keyword>
<sequence>MTKSEVSLPHLTRGPTTRFSPRTIHPSDWAPLTNDHVATGRKTTAQNDSKDERNTKLVLYYTWTSGLPLCCVDGLAHSSELFSERYYQSDKAEPFDDVSFWLLIESPSALTIVTTFGLGGVAFSYFTILVEIVRARPIFLSLGSRVDSFTKINGFTKKIEETLDNALQNTMLANSPFLQLRLLLR</sequence>
<keyword evidence="2" id="KW-0812">Transmembrane</keyword>
<comment type="caution">
    <text evidence="3">The sequence shown here is derived from an EMBL/GenBank/DDBJ whole genome shotgun (WGS) entry which is preliminary data.</text>
</comment>
<keyword evidence="2" id="KW-1133">Transmembrane helix</keyword>
<dbReference type="Proteomes" id="UP001165083">
    <property type="component" value="Unassembled WGS sequence"/>
</dbReference>
<feature type="transmembrane region" description="Helical" evidence="2">
    <location>
        <begin position="109"/>
        <end position="130"/>
    </location>
</feature>
<gene>
    <name evidence="3" type="ORF">Plil01_000581800</name>
</gene>